<dbReference type="Pfam" id="PF08308">
    <property type="entry name" value="PEGA"/>
    <property type="match status" value="2"/>
</dbReference>
<proteinExistence type="predicted"/>
<sequence length="344" mass="36187">MRSRMLARRPAVAIALLALTMAGEAAAQQTPPAPAAAAPAPAAAAPAPAAAAPAPLAEVLTGTAKADYELGKSLFDHGDYANAFIKFEQAYALSKDVRLLWNMVVCKSNMHRYRHVLTLVEQLRQADRGVLTPQDWATMNALERSAEALVGRLDMAVSEAGAEVTIDDAPAGKTPLPDKVIVDSGTRRIRVEKPGFKEHVRVEDVVPGATVVVNVQLEPQVHAGRLSVLASPGARIALDGKVLGQGQWDGAVPSGRHALRVTAPGMTPYESEIVIQDDELSRFRVALTPIERSSAPPAWVWVAGGALVVVAAVTGGILLLQPSPAPTIEGTLGPTRSAAFGGRW</sequence>
<dbReference type="RefSeq" id="WP_129573592.1">
    <property type="nucleotide sequence ID" value="NZ_CP012672.1"/>
</dbReference>
<dbReference type="Gene3D" id="1.25.40.10">
    <property type="entry name" value="Tetratricopeptide repeat domain"/>
    <property type="match status" value="1"/>
</dbReference>
<name>A0A4P2QIK2_SORCE</name>
<dbReference type="InterPro" id="IPR011990">
    <property type="entry name" value="TPR-like_helical_dom_sf"/>
</dbReference>
<evidence type="ECO:0000256" key="2">
    <source>
        <dbReference type="SAM" id="Phobius"/>
    </source>
</evidence>
<dbReference type="Proteomes" id="UP000295497">
    <property type="component" value="Chromosome"/>
</dbReference>
<keyword evidence="1" id="KW-0802">TPR repeat</keyword>
<dbReference type="InterPro" id="IPR019734">
    <property type="entry name" value="TPR_rpt"/>
</dbReference>
<evidence type="ECO:0000259" key="4">
    <source>
        <dbReference type="Pfam" id="PF08308"/>
    </source>
</evidence>
<feature type="signal peptide" evidence="3">
    <location>
        <begin position="1"/>
        <end position="27"/>
    </location>
</feature>
<gene>
    <name evidence="5" type="ORF">SOCE836_015110</name>
</gene>
<keyword evidence="2" id="KW-0812">Transmembrane</keyword>
<keyword evidence="3" id="KW-0732">Signal</keyword>
<evidence type="ECO:0000256" key="3">
    <source>
        <dbReference type="SAM" id="SignalP"/>
    </source>
</evidence>
<reference evidence="5 6" key="1">
    <citation type="submission" date="2015-09" db="EMBL/GenBank/DDBJ databases">
        <title>Sorangium comparison.</title>
        <authorList>
            <person name="Zaburannyi N."/>
            <person name="Bunk B."/>
            <person name="Overmann J."/>
            <person name="Mueller R."/>
        </authorList>
    </citation>
    <scope>NUCLEOTIDE SEQUENCE [LARGE SCALE GENOMIC DNA]</scope>
    <source>
        <strain evidence="5 6">So ce836</strain>
    </source>
</reference>
<feature type="transmembrane region" description="Helical" evidence="2">
    <location>
        <begin position="298"/>
        <end position="320"/>
    </location>
</feature>
<feature type="domain" description="PEGA" evidence="4">
    <location>
        <begin position="232"/>
        <end position="289"/>
    </location>
</feature>
<protein>
    <recommendedName>
        <fullName evidence="4">PEGA domain-containing protein</fullName>
    </recommendedName>
</protein>
<accession>A0A4P2QIK2</accession>
<dbReference type="PROSITE" id="PS50005">
    <property type="entry name" value="TPR"/>
    <property type="match status" value="1"/>
</dbReference>
<evidence type="ECO:0000313" key="5">
    <source>
        <dbReference type="EMBL" id="AUX29421.1"/>
    </source>
</evidence>
<evidence type="ECO:0000313" key="6">
    <source>
        <dbReference type="Proteomes" id="UP000295497"/>
    </source>
</evidence>
<dbReference type="EMBL" id="CP012672">
    <property type="protein sequence ID" value="AUX29421.1"/>
    <property type="molecule type" value="Genomic_DNA"/>
</dbReference>
<feature type="repeat" description="TPR" evidence="1">
    <location>
        <begin position="64"/>
        <end position="97"/>
    </location>
</feature>
<dbReference type="InterPro" id="IPR013229">
    <property type="entry name" value="PEGA"/>
</dbReference>
<keyword evidence="2" id="KW-1133">Transmembrane helix</keyword>
<feature type="chain" id="PRO_5020939396" description="PEGA domain-containing protein" evidence="3">
    <location>
        <begin position="28"/>
        <end position="344"/>
    </location>
</feature>
<dbReference type="SUPFAM" id="SSF48452">
    <property type="entry name" value="TPR-like"/>
    <property type="match status" value="1"/>
</dbReference>
<organism evidence="5 6">
    <name type="scientific">Sorangium cellulosum</name>
    <name type="common">Polyangium cellulosum</name>
    <dbReference type="NCBI Taxonomy" id="56"/>
    <lineage>
        <taxon>Bacteria</taxon>
        <taxon>Pseudomonadati</taxon>
        <taxon>Myxococcota</taxon>
        <taxon>Polyangia</taxon>
        <taxon>Polyangiales</taxon>
        <taxon>Polyangiaceae</taxon>
        <taxon>Sorangium</taxon>
    </lineage>
</organism>
<dbReference type="AlphaFoldDB" id="A0A4P2QIK2"/>
<feature type="domain" description="PEGA" evidence="4">
    <location>
        <begin position="159"/>
        <end position="219"/>
    </location>
</feature>
<evidence type="ECO:0000256" key="1">
    <source>
        <dbReference type="PROSITE-ProRule" id="PRU00339"/>
    </source>
</evidence>
<keyword evidence="2" id="KW-0472">Membrane</keyword>